<dbReference type="RefSeq" id="WP_106599346.1">
    <property type="nucleotide sequence ID" value="NZ_PYAS01000023.1"/>
</dbReference>
<evidence type="ECO:0000313" key="3">
    <source>
        <dbReference type="EMBL" id="PSL20798.1"/>
    </source>
</evidence>
<dbReference type="InterPro" id="IPR026444">
    <property type="entry name" value="Secre_tail"/>
</dbReference>
<keyword evidence="1" id="KW-0732">Signal</keyword>
<dbReference type="EMBL" id="PYAS01000023">
    <property type="protein sequence ID" value="PSL20798.1"/>
    <property type="molecule type" value="Genomic_DNA"/>
</dbReference>
<evidence type="ECO:0000256" key="1">
    <source>
        <dbReference type="SAM" id="SignalP"/>
    </source>
</evidence>
<gene>
    <name evidence="3" type="ORF">CLV60_12342</name>
</gene>
<comment type="caution">
    <text evidence="3">The sequence shown here is derived from an EMBL/GenBank/DDBJ whole genome shotgun (WGS) entry which is preliminary data.</text>
</comment>
<feature type="signal peptide" evidence="1">
    <location>
        <begin position="1"/>
        <end position="19"/>
    </location>
</feature>
<sequence length="1434" mass="155738">MIKQLLILFALCCGFNSFAQTPTIRINKVNSENYCIGTELSIDVTIEGTFPADNKFTVVAYRYWYDPARRWEYPAVLRGNKLITTLKDAALADPQSFQIKVLSSNPKTETEASGYFRALTKSYVRLTTRWGLSADTLNSNEQVVLALVATPTTPGEVTLNTGEKINLNYSNSDGGAVYPTYINFPKTREGIYAIKEASNVCGALSASGQVRIKVNAGDFMATDLNPEQPCEGTEVKVLFDAGTSSFNAGTKYKIRFASDNVYMDTYKFVDAPATLTGKNELTARVPDNLLSVMRNDGIYVGIVTENPSSVSINKALKVNIYPKPSFSLEAEKNTISLGEQPRIGGNPKGLPPYQFTLTSGETFNYYIQVSPEKTTQYQVKKFESGCGVIENPPQAPLVLTVRPSLLLGDPGTSAKVGPFCEGRTVRMRFRAVGVNAQTTYTVEGTTYSGTKFTFPAKITGDSLEFFIPQRASEDPTRDYGNITSLRAVSANPALTSDYTVASVQSPPFMTAGQNYQPSVPYPSGIRLDYNLWGGLPYTVELMDGTKETYDYRNIYYNLFVRKDTTFRVKSISNECFTNSNLPGFPIKVVKPADTTPALFTRMLSTVDRCGGDSIAVSVNFAGNFEAGNRFALSYPYADQTSPDPFQNLTKQGTYKIALVDRPEDYLASFSLSSTLPRLTSQSGYFYVRAKPQKPSIYPYTSKEYPETMYLGESPRVVVYASKYSTLKYSLDGKEQTIGTDHNGMQSVPLELTNGKVSEFKLISVTNPCGTYNSDITGYFKGIGYKLVLERTDLSIYHCVGTEAEIKFGTESGTAGVATKFTLEISKSGDQNSYSEIATATDSRVFKFKVPDLTAGSYYLRARSSDGIYSQAINYLVGKVPTSGSFDGSSRDVLYAQTLTVPYGSGIVLSTVIDGDQPWGIMYSDGTQQLVGPNYTSYSVIVNAPQVFTISKIWNSCGYGKLEGSVTVKVKPVVELKKYPENSDAVICAGKTIQLDYQIKGSELQGNNYLVFSLLSEEGKPVKLDSVNNAGGRIQLKIPDNISGGTFAIKAEIAALQASASMLYQLYASPDLTLFGDNSITAGEAATIYVRANNKFPSGTSFQLSDGKSYKHTAPYPGGVTEIKLVPTVTTTYTLKELNTACGTGRVSGSATVKVEPRLTRWLSVEGISGLKGPDVCNSDTMLVFFHLNAAPSTETITYEVQLSDSTGNNFASLPTSGNFSPIAAVVPANLKKSDFYRVRVVPKDASISPGTVPGGVRIGQYATAKVLTPSVYYEPGQKVDVVIGLEGSSPFYYRFGDANFSQFRSVAKYTDTLRLSPASPMVEYRILQVGNGCGLGKAGDPSSFRIELITGNEPLPSGEVITFGPNPAGSILSVQFQNAGARDLALFNVAGKSVYTGRSIATSTAIDVSALAAGTYILQVRKKALVTTYRIIKY</sequence>
<feature type="domain" description="Secretion system C-terminal sorting" evidence="2">
    <location>
        <begin position="1365"/>
        <end position="1431"/>
    </location>
</feature>
<evidence type="ECO:0000313" key="4">
    <source>
        <dbReference type="Proteomes" id="UP000241964"/>
    </source>
</evidence>
<dbReference type="NCBIfam" id="TIGR04183">
    <property type="entry name" value="Por_Secre_tail"/>
    <property type="match status" value="1"/>
</dbReference>
<dbReference type="Pfam" id="PF18962">
    <property type="entry name" value="Por_Secre_tail"/>
    <property type="match status" value="1"/>
</dbReference>
<feature type="chain" id="PRO_5015116926" evidence="1">
    <location>
        <begin position="20"/>
        <end position="1434"/>
    </location>
</feature>
<dbReference type="Proteomes" id="UP000241964">
    <property type="component" value="Unassembled WGS sequence"/>
</dbReference>
<name>A0A2P8FGG3_9BACT</name>
<keyword evidence="4" id="KW-1185">Reference proteome</keyword>
<reference evidence="3 4" key="1">
    <citation type="submission" date="2018-03" db="EMBL/GenBank/DDBJ databases">
        <title>Genomic Encyclopedia of Archaeal and Bacterial Type Strains, Phase II (KMG-II): from individual species to whole genera.</title>
        <authorList>
            <person name="Goeker M."/>
        </authorList>
    </citation>
    <scope>NUCLEOTIDE SEQUENCE [LARGE SCALE GENOMIC DNA]</scope>
    <source>
        <strain evidence="3 4">DSM 29057</strain>
    </source>
</reference>
<evidence type="ECO:0000259" key="2">
    <source>
        <dbReference type="Pfam" id="PF18962"/>
    </source>
</evidence>
<protein>
    <submittedName>
        <fullName evidence="3">Putative secreted protein (Por secretion system target)</fullName>
    </submittedName>
</protein>
<accession>A0A2P8FGG3</accession>
<dbReference type="OrthoDB" id="903507at2"/>
<proteinExistence type="predicted"/>
<organism evidence="3 4">
    <name type="scientific">Dyadobacter jiangsuensis</name>
    <dbReference type="NCBI Taxonomy" id="1591085"/>
    <lineage>
        <taxon>Bacteria</taxon>
        <taxon>Pseudomonadati</taxon>
        <taxon>Bacteroidota</taxon>
        <taxon>Cytophagia</taxon>
        <taxon>Cytophagales</taxon>
        <taxon>Spirosomataceae</taxon>
        <taxon>Dyadobacter</taxon>
    </lineage>
</organism>